<dbReference type="GO" id="GO:0016829">
    <property type="term" value="F:lyase activity"/>
    <property type="evidence" value="ECO:0007669"/>
    <property type="project" value="UniProtKB-KW"/>
</dbReference>
<dbReference type="InterPro" id="IPR006472">
    <property type="entry name" value="Citrate_lyase_asu"/>
</dbReference>
<gene>
    <name evidence="1" type="ORF">QF118_06395</name>
</gene>
<dbReference type="PANTHER" id="PTHR40596:SF1">
    <property type="entry name" value="CITRATE LYASE ALPHA CHAIN"/>
    <property type="match status" value="1"/>
</dbReference>
<accession>A0ABY8QKW1</accession>
<dbReference type="InterPro" id="IPR037171">
    <property type="entry name" value="NagB/RpiA_transferase-like"/>
</dbReference>
<reference evidence="1 2" key="1">
    <citation type="submission" date="2023-05" db="EMBL/GenBank/DDBJ databases">
        <title>YMD87, complete Genome.</title>
        <authorList>
            <person name="Zhang J."/>
            <person name="Xu X."/>
        </authorList>
    </citation>
    <scope>NUCLEOTIDE SEQUENCE [LARGE SCALE GENOMIC DNA]</scope>
    <source>
        <strain evidence="1 2">YMD87</strain>
    </source>
</reference>
<organism evidence="1 2">
    <name type="scientific">Tropicibacter oceani</name>
    <dbReference type="NCBI Taxonomy" id="3058420"/>
    <lineage>
        <taxon>Bacteria</taxon>
        <taxon>Pseudomonadati</taxon>
        <taxon>Pseudomonadota</taxon>
        <taxon>Alphaproteobacteria</taxon>
        <taxon>Rhodobacterales</taxon>
        <taxon>Roseobacteraceae</taxon>
        <taxon>Tropicibacter</taxon>
    </lineage>
</organism>
<proteinExistence type="predicted"/>
<name>A0ABY8QKW1_9RHOB</name>
<dbReference type="RefSeq" id="WP_282301802.1">
    <property type="nucleotide sequence ID" value="NZ_CP124616.1"/>
</dbReference>
<dbReference type="PANTHER" id="PTHR40596">
    <property type="entry name" value="CITRATE LYASE ALPHA CHAIN"/>
    <property type="match status" value="1"/>
</dbReference>
<evidence type="ECO:0000313" key="1">
    <source>
        <dbReference type="EMBL" id="WGW05169.1"/>
    </source>
</evidence>
<dbReference type="EMBL" id="CP124616">
    <property type="protein sequence ID" value="WGW05169.1"/>
    <property type="molecule type" value="Genomic_DNA"/>
</dbReference>
<dbReference type="Proteomes" id="UP001241605">
    <property type="component" value="Chromosome"/>
</dbReference>
<evidence type="ECO:0000313" key="2">
    <source>
        <dbReference type="Proteomes" id="UP001241605"/>
    </source>
</evidence>
<keyword evidence="1" id="KW-0456">Lyase</keyword>
<keyword evidence="2" id="KW-1185">Reference proteome</keyword>
<dbReference type="Gene3D" id="3.40.1080.10">
    <property type="entry name" value="Glutaconate Coenzyme A-transferase"/>
    <property type="match status" value="2"/>
</dbReference>
<protein>
    <submittedName>
        <fullName evidence="1">Citrate lyase subunit alpha</fullName>
    </submittedName>
</protein>
<sequence>MSGANSLNAALDAADLADGATISFHHHLRNGDGVLNAVLDACAARGLRNLHVAASSLFPVHAPLVDHIRSGVVTRISAGFVSGPVGEAVSQRLLPHPVQLQTHGGRARAIDQRALQVDAAFIAASGADRSGNLTGRSGPRAFGAMGYPQPDARAADCVIGVTDHRAAFDPDLIDIPANLVSHVAELDRIGDPGGISSGTTRPAIDPVSRAIGEMAAQVIAQSGVLKDGFSFQTGAGGISLAAAQAVGQTMAQRGIRGDFASGGITGFHVALLQAGLFRRLLDVQCFDLAAVTSICADPRHQGISASAYAGPHVGGAVVDRLSAVILGAAEVDEAFNVNVTTRADGVLMGGSGGHADTAEGAALTVITTRLTAAGWPKLVDRVRHVTTAGRHVDAVVTEAGVAVNPAHEALRARLQHAGLPLVEIGDLVRMAAQAGRPRPAPRTGQVVAQSLDRHGVLTDVLRA</sequence>
<dbReference type="SUPFAM" id="SSF100950">
    <property type="entry name" value="NagB/RpiA/CoA transferase-like"/>
    <property type="match status" value="2"/>
</dbReference>
<dbReference type="Pfam" id="PF04223">
    <property type="entry name" value="CitF"/>
    <property type="match status" value="1"/>
</dbReference>